<dbReference type="PROSITE" id="PS50889">
    <property type="entry name" value="S4"/>
    <property type="match status" value="1"/>
</dbReference>
<comment type="caution">
    <text evidence="3">The sequence shown here is derived from an EMBL/GenBank/DDBJ whole genome shotgun (WGS) entry which is preliminary data.</text>
</comment>
<dbReference type="GO" id="GO:0005739">
    <property type="term" value="C:mitochondrion"/>
    <property type="evidence" value="ECO:0007669"/>
    <property type="project" value="TreeGrafter"/>
</dbReference>
<dbReference type="GO" id="GO:0003723">
    <property type="term" value="F:RNA binding"/>
    <property type="evidence" value="ECO:0007669"/>
    <property type="project" value="UniProtKB-KW"/>
</dbReference>
<dbReference type="OMA" id="MNTSKLW"/>
<keyword evidence="4" id="KW-1185">Reference proteome</keyword>
<evidence type="ECO:0000313" key="4">
    <source>
        <dbReference type="Proteomes" id="UP000094527"/>
    </source>
</evidence>
<dbReference type="PANTHER" id="PTHR13633">
    <property type="entry name" value="MITOCHONDRIAL TRANSCRIPTION RESCUE FACTOR 1"/>
    <property type="match status" value="1"/>
</dbReference>
<proteinExistence type="predicted"/>
<dbReference type="InterPro" id="IPR036986">
    <property type="entry name" value="S4_RNA-bd_sf"/>
</dbReference>
<sequence length="216" mass="24143">MNTSKLWCPSRFPLILRKLSSSSWSSVQPAPNYSRVFRSSSFLIGDGVNHKRPIQFSYKHQQLLRGFQTSVSSFGTAEEDEVSGKGDKTLRVKLSSTRVDALLKAGLGMSRNKIEKAFYDDRIRINGERPKKKSQEVFEGDEVDVVRGVNSLNPENFIDVSRVEIVDIKLDAGGDDDADSDDEDKSKAKIPAVLRRSKLLTVRNYSPPWKGSSSSD</sequence>
<dbReference type="GO" id="GO:1903108">
    <property type="term" value="P:regulation of mitochondrial transcription"/>
    <property type="evidence" value="ECO:0007669"/>
    <property type="project" value="TreeGrafter"/>
</dbReference>
<feature type="domain" description="Mitochondrial transcription rescue factor 1 C-terminal" evidence="2">
    <location>
        <begin position="90"/>
        <end position="168"/>
    </location>
</feature>
<evidence type="ECO:0000313" key="3">
    <source>
        <dbReference type="EMBL" id="ODM93139.1"/>
    </source>
</evidence>
<protein>
    <recommendedName>
        <fullName evidence="2">Mitochondrial transcription rescue factor 1 C-terminal domain-containing protein</fullName>
    </recommendedName>
</protein>
<dbReference type="InterPro" id="IPR057896">
    <property type="entry name" value="MTRES1_C"/>
</dbReference>
<dbReference type="PANTHER" id="PTHR13633:SF3">
    <property type="entry name" value="MITOCHONDRIAL TRANSCRIPTION RESCUE FACTOR 1"/>
    <property type="match status" value="1"/>
</dbReference>
<evidence type="ECO:0000259" key="2">
    <source>
        <dbReference type="Pfam" id="PF25818"/>
    </source>
</evidence>
<dbReference type="CDD" id="cd00165">
    <property type="entry name" value="S4"/>
    <property type="match status" value="1"/>
</dbReference>
<accession>A0A1D2MJG3</accession>
<dbReference type="SUPFAM" id="SSF55174">
    <property type="entry name" value="Alpha-L RNA-binding motif"/>
    <property type="match status" value="1"/>
</dbReference>
<dbReference type="AlphaFoldDB" id="A0A1D2MJG3"/>
<dbReference type="EMBL" id="LJIJ01001068">
    <property type="protein sequence ID" value="ODM93139.1"/>
    <property type="molecule type" value="Genomic_DNA"/>
</dbReference>
<dbReference type="OrthoDB" id="4150at2759"/>
<name>A0A1D2MJG3_ORCCI</name>
<dbReference type="STRING" id="48709.A0A1D2MJG3"/>
<gene>
    <name evidence="3" type="ORF">Ocin01_13541</name>
</gene>
<dbReference type="Pfam" id="PF25818">
    <property type="entry name" value="MTRES1_C"/>
    <property type="match status" value="1"/>
</dbReference>
<evidence type="ECO:0000256" key="1">
    <source>
        <dbReference type="PROSITE-ProRule" id="PRU00182"/>
    </source>
</evidence>
<dbReference type="Proteomes" id="UP000094527">
    <property type="component" value="Unassembled WGS sequence"/>
</dbReference>
<keyword evidence="1" id="KW-0694">RNA-binding</keyword>
<reference evidence="3 4" key="1">
    <citation type="journal article" date="2016" name="Genome Biol. Evol.">
        <title>Gene Family Evolution Reflects Adaptation to Soil Environmental Stressors in the Genome of the Collembolan Orchesella cincta.</title>
        <authorList>
            <person name="Faddeeva-Vakhrusheva A."/>
            <person name="Derks M.F."/>
            <person name="Anvar S.Y."/>
            <person name="Agamennone V."/>
            <person name="Suring W."/>
            <person name="Smit S."/>
            <person name="van Straalen N.M."/>
            <person name="Roelofs D."/>
        </authorList>
    </citation>
    <scope>NUCLEOTIDE SEQUENCE [LARGE SCALE GENOMIC DNA]</scope>
    <source>
        <tissue evidence="3">Mixed pool</tissue>
    </source>
</reference>
<organism evidence="3 4">
    <name type="scientific">Orchesella cincta</name>
    <name type="common">Springtail</name>
    <name type="synonym">Podura cincta</name>
    <dbReference type="NCBI Taxonomy" id="48709"/>
    <lineage>
        <taxon>Eukaryota</taxon>
        <taxon>Metazoa</taxon>
        <taxon>Ecdysozoa</taxon>
        <taxon>Arthropoda</taxon>
        <taxon>Hexapoda</taxon>
        <taxon>Collembola</taxon>
        <taxon>Entomobryomorpha</taxon>
        <taxon>Entomobryoidea</taxon>
        <taxon>Orchesellidae</taxon>
        <taxon>Orchesellinae</taxon>
        <taxon>Orchesella</taxon>
    </lineage>
</organism>
<dbReference type="Gene3D" id="3.10.290.10">
    <property type="entry name" value="RNA-binding S4 domain"/>
    <property type="match status" value="1"/>
</dbReference>